<reference evidence="2" key="1">
    <citation type="submission" date="2022-11" db="UniProtKB">
        <authorList>
            <consortium name="WormBaseParasite"/>
        </authorList>
    </citation>
    <scope>IDENTIFICATION</scope>
</reference>
<protein>
    <submittedName>
        <fullName evidence="2">Emopamil-binding protein</fullName>
    </submittedName>
</protein>
<evidence type="ECO:0000313" key="1">
    <source>
        <dbReference type="Proteomes" id="UP000887576"/>
    </source>
</evidence>
<dbReference type="Proteomes" id="UP000887576">
    <property type="component" value="Unplaced"/>
</dbReference>
<evidence type="ECO:0000313" key="2">
    <source>
        <dbReference type="WBParaSite" id="JU765_v2.g6235.t1"/>
    </source>
</evidence>
<organism evidence="1 2">
    <name type="scientific">Panagrolaimus sp. JU765</name>
    <dbReference type="NCBI Taxonomy" id="591449"/>
    <lineage>
        <taxon>Eukaryota</taxon>
        <taxon>Metazoa</taxon>
        <taxon>Ecdysozoa</taxon>
        <taxon>Nematoda</taxon>
        <taxon>Chromadorea</taxon>
        <taxon>Rhabditida</taxon>
        <taxon>Tylenchina</taxon>
        <taxon>Panagrolaimomorpha</taxon>
        <taxon>Panagrolaimoidea</taxon>
        <taxon>Panagrolaimidae</taxon>
        <taxon>Panagrolaimus</taxon>
    </lineage>
</organism>
<dbReference type="WBParaSite" id="JU765_v2.g6235.t1">
    <property type="protein sequence ID" value="JU765_v2.g6235.t1"/>
    <property type="gene ID" value="JU765_v2.g6235"/>
</dbReference>
<proteinExistence type="predicted"/>
<accession>A0AC34RFF3</accession>
<sequence length="195" mass="22632">MGSNVPPTPSEKKHQLALWIEIWLIASGIICAADISFTMLRPLTNKGGSMEKLYHLWNIYAEVDLRYARTNDVVTMASGRIMLLEIFLNFVAVFLNRKNSKHTLILTFSTTLMVFWKTVFYATLYIRVPEGNIDYINPNATFWQLFWIFIIPTCVWIFIPLAILIWLWPKLTKEQGTENLVKYQHNSDSLLTSKP</sequence>
<name>A0AC34RFF3_9BILA</name>